<dbReference type="InterPro" id="IPR017853">
    <property type="entry name" value="GH"/>
</dbReference>
<dbReference type="AlphaFoldDB" id="A0A1H7SBR9"/>
<protein>
    <submittedName>
        <fullName evidence="1">Hypothetical glycoside hydrolase 5</fullName>
    </submittedName>
</protein>
<dbReference type="EMBL" id="FOAD01000007">
    <property type="protein sequence ID" value="SEL70101.1"/>
    <property type="molecule type" value="Genomic_DNA"/>
</dbReference>
<keyword evidence="1" id="KW-0378">Hydrolase</keyword>
<organism evidence="1 2">
    <name type="scientific">Haloferax larsenii</name>
    <dbReference type="NCBI Taxonomy" id="302484"/>
    <lineage>
        <taxon>Archaea</taxon>
        <taxon>Methanobacteriati</taxon>
        <taxon>Methanobacteriota</taxon>
        <taxon>Stenosarchaea group</taxon>
        <taxon>Halobacteria</taxon>
        <taxon>Halobacteriales</taxon>
        <taxon>Haloferacaceae</taxon>
        <taxon>Haloferax</taxon>
    </lineage>
</organism>
<gene>
    <name evidence="1" type="ORF">SAMN04488691_10720</name>
</gene>
<dbReference type="OrthoDB" id="217324at2157"/>
<accession>A0A1H7SBR9</accession>
<dbReference type="Proteomes" id="UP000183894">
    <property type="component" value="Unassembled WGS sequence"/>
</dbReference>
<dbReference type="InterPro" id="IPR013783">
    <property type="entry name" value="Ig-like_fold"/>
</dbReference>
<evidence type="ECO:0000313" key="1">
    <source>
        <dbReference type="EMBL" id="SEL70101.1"/>
    </source>
</evidence>
<dbReference type="Gene3D" id="2.60.40.10">
    <property type="entry name" value="Immunoglobulins"/>
    <property type="match status" value="1"/>
</dbReference>
<reference evidence="1 2" key="1">
    <citation type="submission" date="2016-10" db="EMBL/GenBank/DDBJ databases">
        <authorList>
            <person name="de Groot N.N."/>
        </authorList>
    </citation>
    <scope>NUCLEOTIDE SEQUENCE [LARGE SCALE GENOMIC DNA]</scope>
    <source>
        <strain evidence="1 2">CDM_5</strain>
    </source>
</reference>
<dbReference type="RefSeq" id="WP_074795260.1">
    <property type="nucleotide sequence ID" value="NZ_FOAD01000007.1"/>
</dbReference>
<dbReference type="Pfam" id="PF14872">
    <property type="entry name" value="GHL5"/>
    <property type="match status" value="1"/>
</dbReference>
<name>A0A1H7SBR9_HALLR</name>
<dbReference type="InterPro" id="IPR029457">
    <property type="entry name" value="GHL5"/>
</dbReference>
<proteinExistence type="predicted"/>
<evidence type="ECO:0000313" key="2">
    <source>
        <dbReference type="Proteomes" id="UP000183894"/>
    </source>
</evidence>
<dbReference type="Gene3D" id="3.20.20.80">
    <property type="entry name" value="Glycosidases"/>
    <property type="match status" value="1"/>
</dbReference>
<sequence>MRTEYGTPTQLQDRTDDLVSWHESVVASHDDPFEAAKELTTRLGAHVVDRRDSDGRPDGDFPHVEFGFWTPELVDEGVPESAVELEILTPPADLDPGDTDHRRVTFQRDRVPMRQVGEYHWAAVADVRAGTRETLGSLYQLVYEDDDGEEHTIQDPVSYSVPFGAFAPAEVYDLDRLDETRADREYFEALGTDDEPVSTTEDDGLPRIDSATSMLEIHPGTATERGSLAGLAEVYEGIAEKQRAGDDLEPWERAFAGYDGIQVMPVEPLTENEAEHDFWSVVGEPEEADAGDDASDALTVEVARPEMINWGYDIVVSAFSAPNPAILESGRPDELVDFIAACHDLPRPIKVVFDVALGHADDRGAELLSDRYILGPGMYGKHLDYTEPTARAVFLEMQRRKMNFGADGIRVDGAQDFTSYDPETGEMYHDDDFLAEMDAVTQEVAGTEYRPWMIFEDGRPWPREDWELASSYRALIEQHPHSFQWSPITFAHNTPALLTFWATKWWRVREVGEFGGNWLTGVANHDTVRRGTQIDPTVEFNQSPVNPYLGEGYPETLDEAYDNAASSMLFHCFLPGVPMDFVHANMRAPWGFVRDTDPTWNVKVVSDESKFLYWQVRDEDFEDDRFFRRVKDLGFDSREELLTFMNALSSAVNATDYDLDVMADMLSAMDQPLGDDLSAADLEAYGYAWMRDVHDFANLSHWHDAQDEDRSTFRIQTREFRHDRPWLLSDLDEDDDYFTYRHPTDGAVLYYGFRTAPDGSEQLLFAANMEGVPVRVSPEYLAEDAREDANAPAIPTDGWESALVAPGVEVSVSGADSLAVELDTGEATVWRREP</sequence>
<dbReference type="SUPFAM" id="SSF51445">
    <property type="entry name" value="(Trans)glycosidases"/>
    <property type="match status" value="1"/>
</dbReference>
<dbReference type="GO" id="GO:0016787">
    <property type="term" value="F:hydrolase activity"/>
    <property type="evidence" value="ECO:0007669"/>
    <property type="project" value="UniProtKB-KW"/>
</dbReference>